<dbReference type="PANTHER" id="PTHR14499">
    <property type="entry name" value="POTASSIUM CHANNEL TETRAMERIZATION DOMAIN-CONTAINING"/>
    <property type="match status" value="1"/>
</dbReference>
<dbReference type="Ensembl" id="ENSVKKT00000020816.1">
    <property type="protein sequence ID" value="ENSVKKP00000020312.1"/>
    <property type="gene ID" value="ENSVKKG00000013692.1"/>
</dbReference>
<accession>A0A8D2LD17</accession>
<sequence>RRGPGGPPEEEPVHLNVGGWCFSVPKSKLAQFPDSLIWKEASALAQGESARLFLDRDGHAFRHIHHYLHTAKLPSASCAELSLLHEQAVLLRLTPLLQVPPQPRALSGEASWHCCISEYSVMGVLCAKEKLICLKTLDNLKEGKHNLRVRPADIPIAERASMNYWRTRKCISKPSECPLKSPAFTGKGLS</sequence>
<keyword evidence="3" id="KW-1185">Reference proteome</keyword>
<proteinExistence type="predicted"/>
<protein>
    <submittedName>
        <fullName evidence="2">Potassium channel tetramerization domain containing 19</fullName>
    </submittedName>
</protein>
<dbReference type="PANTHER" id="PTHR14499:SF10">
    <property type="entry name" value="BTB_POZ DOMAIN-CONTAINING PROTEIN KCTD6"/>
    <property type="match status" value="1"/>
</dbReference>
<name>A0A8D2LD17_VARKO</name>
<feature type="domain" description="Potassium channel tetramerisation-type BTB" evidence="1">
    <location>
        <begin position="13"/>
        <end position="90"/>
    </location>
</feature>
<evidence type="ECO:0000313" key="3">
    <source>
        <dbReference type="Proteomes" id="UP000694545"/>
    </source>
</evidence>
<evidence type="ECO:0000313" key="2">
    <source>
        <dbReference type="Ensembl" id="ENSVKKP00000020312.1"/>
    </source>
</evidence>
<dbReference type="AlphaFoldDB" id="A0A8D2LD17"/>
<dbReference type="GO" id="GO:0051260">
    <property type="term" value="P:protein homooligomerization"/>
    <property type="evidence" value="ECO:0007669"/>
    <property type="project" value="InterPro"/>
</dbReference>
<dbReference type="InterPro" id="IPR011333">
    <property type="entry name" value="SKP1/BTB/POZ_sf"/>
</dbReference>
<organism evidence="2 3">
    <name type="scientific">Varanus komodoensis</name>
    <name type="common">Komodo dragon</name>
    <dbReference type="NCBI Taxonomy" id="61221"/>
    <lineage>
        <taxon>Eukaryota</taxon>
        <taxon>Metazoa</taxon>
        <taxon>Chordata</taxon>
        <taxon>Craniata</taxon>
        <taxon>Vertebrata</taxon>
        <taxon>Euteleostomi</taxon>
        <taxon>Lepidosauria</taxon>
        <taxon>Squamata</taxon>
        <taxon>Bifurcata</taxon>
        <taxon>Unidentata</taxon>
        <taxon>Episquamata</taxon>
        <taxon>Toxicofera</taxon>
        <taxon>Anguimorpha</taxon>
        <taxon>Paleoanguimorpha</taxon>
        <taxon>Varanoidea</taxon>
        <taxon>Varanidae</taxon>
        <taxon>Varanus</taxon>
    </lineage>
</organism>
<dbReference type="Pfam" id="PF02214">
    <property type="entry name" value="BTB_2"/>
    <property type="match status" value="1"/>
</dbReference>
<dbReference type="Proteomes" id="UP000694545">
    <property type="component" value="Unplaced"/>
</dbReference>
<dbReference type="InterPro" id="IPR003131">
    <property type="entry name" value="T1-type_BTB"/>
</dbReference>
<evidence type="ECO:0000259" key="1">
    <source>
        <dbReference type="Pfam" id="PF02214"/>
    </source>
</evidence>
<dbReference type="CDD" id="cd18373">
    <property type="entry name" value="BTB1_POZ_KCTD19"/>
    <property type="match status" value="1"/>
</dbReference>
<reference evidence="2" key="2">
    <citation type="submission" date="2025-09" db="UniProtKB">
        <authorList>
            <consortium name="Ensembl"/>
        </authorList>
    </citation>
    <scope>IDENTIFICATION</scope>
</reference>
<dbReference type="SUPFAM" id="SSF54695">
    <property type="entry name" value="POZ domain"/>
    <property type="match status" value="1"/>
</dbReference>
<dbReference type="Gene3D" id="3.30.710.10">
    <property type="entry name" value="Potassium Channel Kv1.1, Chain A"/>
    <property type="match status" value="1"/>
</dbReference>
<reference evidence="2" key="1">
    <citation type="submission" date="2025-08" db="UniProtKB">
        <authorList>
            <consortium name="Ensembl"/>
        </authorList>
    </citation>
    <scope>IDENTIFICATION</scope>
</reference>